<dbReference type="VEuPathDB" id="FungiDB:RhiirA1_540843"/>
<reference evidence="1 2" key="2">
    <citation type="submission" date="2017-10" db="EMBL/GenBank/DDBJ databases">
        <title>Genome analyses suggest a sexual origin of heterokaryosis in a supposedly ancient asexual fungus.</title>
        <authorList>
            <person name="Corradi N."/>
            <person name="Sedzielewska K."/>
            <person name="Noel J."/>
            <person name="Charron P."/>
            <person name="Farinelli L."/>
            <person name="Marton T."/>
            <person name="Kruger M."/>
            <person name="Pelin A."/>
            <person name="Brachmann A."/>
            <person name="Corradi N."/>
        </authorList>
    </citation>
    <scope>NUCLEOTIDE SEQUENCE [LARGE SCALE GENOMIC DNA]</scope>
    <source>
        <strain evidence="1 2">A1</strain>
    </source>
</reference>
<accession>A0A2N0R694</accession>
<reference evidence="1 2" key="1">
    <citation type="submission" date="2017-10" db="EMBL/GenBank/DDBJ databases">
        <title>Extensive intraspecific genome diversity in a model arbuscular mycorrhizal fungus.</title>
        <authorList>
            <person name="Chen E.C.H."/>
            <person name="Morin E."/>
            <person name="Baudet D."/>
            <person name="Noel J."/>
            <person name="Ndikumana S."/>
            <person name="Charron P."/>
            <person name="St-Onge C."/>
            <person name="Giorgi J."/>
            <person name="Grigoriev I.V."/>
            <person name="Roux C."/>
            <person name="Martin F.M."/>
            <person name="Corradi N."/>
        </authorList>
    </citation>
    <scope>NUCLEOTIDE SEQUENCE [LARGE SCALE GENOMIC DNA]</scope>
    <source>
        <strain evidence="1 2">A1</strain>
    </source>
</reference>
<sequence>MHYNLLDRSMKFDSQPACAEHNIGIIPWGVSYWKIYEIVKHSKSEKNWKILDEVNVISKEIGRSLVQVTLNWTMQEPGITSP</sequence>
<evidence type="ECO:0000313" key="1">
    <source>
        <dbReference type="EMBL" id="PKC58835.1"/>
    </source>
</evidence>
<dbReference type="SUPFAM" id="SSF51430">
    <property type="entry name" value="NAD(P)-linked oxidoreductase"/>
    <property type="match status" value="1"/>
</dbReference>
<evidence type="ECO:0008006" key="3">
    <source>
        <dbReference type="Google" id="ProtNLM"/>
    </source>
</evidence>
<evidence type="ECO:0000313" key="2">
    <source>
        <dbReference type="Proteomes" id="UP000232688"/>
    </source>
</evidence>
<dbReference type="Proteomes" id="UP000232688">
    <property type="component" value="Unassembled WGS sequence"/>
</dbReference>
<name>A0A2N0R694_9GLOM</name>
<protein>
    <recommendedName>
        <fullName evidence="3">NADP-dependent oxidoreductase domain-containing protein</fullName>
    </recommendedName>
</protein>
<dbReference type="Gene3D" id="3.20.20.100">
    <property type="entry name" value="NADP-dependent oxidoreductase domain"/>
    <property type="match status" value="1"/>
</dbReference>
<gene>
    <name evidence="1" type="ORF">RhiirA1_540843</name>
</gene>
<proteinExistence type="predicted"/>
<dbReference type="EMBL" id="LLXH01001460">
    <property type="protein sequence ID" value="PKC58835.1"/>
    <property type="molecule type" value="Genomic_DNA"/>
</dbReference>
<dbReference type="AlphaFoldDB" id="A0A2N0R694"/>
<comment type="caution">
    <text evidence="1">The sequence shown here is derived from an EMBL/GenBank/DDBJ whole genome shotgun (WGS) entry which is preliminary data.</text>
</comment>
<dbReference type="InterPro" id="IPR036812">
    <property type="entry name" value="NAD(P)_OxRdtase_dom_sf"/>
</dbReference>
<organism evidence="1 2">
    <name type="scientific">Rhizophagus irregularis</name>
    <dbReference type="NCBI Taxonomy" id="588596"/>
    <lineage>
        <taxon>Eukaryota</taxon>
        <taxon>Fungi</taxon>
        <taxon>Fungi incertae sedis</taxon>
        <taxon>Mucoromycota</taxon>
        <taxon>Glomeromycotina</taxon>
        <taxon>Glomeromycetes</taxon>
        <taxon>Glomerales</taxon>
        <taxon>Glomeraceae</taxon>
        <taxon>Rhizophagus</taxon>
    </lineage>
</organism>